<evidence type="ECO:0000256" key="7">
    <source>
        <dbReference type="ARBA" id="ARBA00022691"/>
    </source>
</evidence>
<dbReference type="PIRSF" id="PIRSF036432">
    <property type="entry name" value="Diphthine_synth"/>
    <property type="match status" value="1"/>
</dbReference>
<evidence type="ECO:0000256" key="2">
    <source>
        <dbReference type="ARBA" id="ARBA00005156"/>
    </source>
</evidence>
<comment type="function">
    <text evidence="1">S-adenosyl-L-methionine-dependent methyltransferase that catalyzes four methylations of the modified target histidine residue in translation elongation factor 2 (EF-2), to form an intermediate called diphthine methyl ester. The four successive methylation reactions represent the second step of diphthamide biosynthesis.</text>
</comment>
<feature type="binding site" evidence="9">
    <location>
        <position position="10"/>
    </location>
    <ligand>
        <name>S-adenosyl-L-methionine</name>
        <dbReference type="ChEBI" id="CHEBI:59789"/>
    </ligand>
</feature>
<evidence type="ECO:0000256" key="8">
    <source>
        <dbReference type="ARBA" id="ARBA00048752"/>
    </source>
</evidence>
<evidence type="ECO:0000256" key="6">
    <source>
        <dbReference type="ARBA" id="ARBA00022679"/>
    </source>
</evidence>
<protein>
    <recommendedName>
        <fullName evidence="4">diphthine methyl ester synthase</fullName>
        <ecNumber evidence="4">2.1.1.314</ecNumber>
    </recommendedName>
</protein>
<dbReference type="InParanoid" id="D8LF08"/>
<evidence type="ECO:0000256" key="5">
    <source>
        <dbReference type="ARBA" id="ARBA00022603"/>
    </source>
</evidence>
<keyword evidence="12" id="KW-1185">Reference proteome</keyword>
<name>D8LF08_ECTSI</name>
<dbReference type="PANTHER" id="PTHR10882">
    <property type="entry name" value="DIPHTHINE SYNTHASE"/>
    <property type="match status" value="1"/>
</dbReference>
<dbReference type="EMBL" id="FN649736">
    <property type="protein sequence ID" value="CBN79828.1"/>
    <property type="molecule type" value="Genomic_DNA"/>
</dbReference>
<evidence type="ECO:0000313" key="11">
    <source>
        <dbReference type="EMBL" id="CBN79828.1"/>
    </source>
</evidence>
<evidence type="ECO:0000256" key="1">
    <source>
        <dbReference type="ARBA" id="ARBA00004006"/>
    </source>
</evidence>
<dbReference type="Gene3D" id="3.30.950.10">
    <property type="entry name" value="Methyltransferase, Cobalt-precorrin-4 Transmethylase, Domain 2"/>
    <property type="match status" value="1"/>
</dbReference>
<dbReference type="InterPro" id="IPR004551">
    <property type="entry name" value="Dphthn_synthase"/>
</dbReference>
<evidence type="ECO:0000256" key="3">
    <source>
        <dbReference type="ARBA" id="ARBA00006729"/>
    </source>
</evidence>
<keyword evidence="5" id="KW-0489">Methyltransferase</keyword>
<gene>
    <name evidence="11" type="ORF">Esi_0014_0175</name>
</gene>
<dbReference type="Pfam" id="PF00590">
    <property type="entry name" value="TP_methylase"/>
    <property type="match status" value="1"/>
</dbReference>
<dbReference type="InterPro" id="IPR000878">
    <property type="entry name" value="4pyrrol_Mease"/>
</dbReference>
<evidence type="ECO:0000256" key="4">
    <source>
        <dbReference type="ARBA" id="ARBA00011927"/>
    </source>
</evidence>
<dbReference type="FunFam" id="3.30.950.10:FF:000004">
    <property type="entry name" value="Diphthine synthase putative"/>
    <property type="match status" value="1"/>
</dbReference>
<comment type="pathway">
    <text evidence="2">Protein modification; peptidyl-diphthamide biosynthesis.</text>
</comment>
<dbReference type="Proteomes" id="UP000002630">
    <property type="component" value="Linkage Group LG11"/>
</dbReference>
<dbReference type="OrthoDB" id="2516at2759"/>
<reference evidence="11 12" key="1">
    <citation type="journal article" date="2010" name="Nature">
        <title>The Ectocarpus genome and the independent evolution of multicellularity in brown algae.</title>
        <authorList>
            <person name="Cock J.M."/>
            <person name="Sterck L."/>
            <person name="Rouze P."/>
            <person name="Scornet D."/>
            <person name="Allen A.E."/>
            <person name="Amoutzias G."/>
            <person name="Anthouard V."/>
            <person name="Artiguenave F."/>
            <person name="Aury J.M."/>
            <person name="Badger J.H."/>
            <person name="Beszteri B."/>
            <person name="Billiau K."/>
            <person name="Bonnet E."/>
            <person name="Bothwell J.H."/>
            <person name="Bowler C."/>
            <person name="Boyen C."/>
            <person name="Brownlee C."/>
            <person name="Carrano C.J."/>
            <person name="Charrier B."/>
            <person name="Cho G.Y."/>
            <person name="Coelho S.M."/>
            <person name="Collen J."/>
            <person name="Corre E."/>
            <person name="Da Silva C."/>
            <person name="Delage L."/>
            <person name="Delaroque N."/>
            <person name="Dittami S.M."/>
            <person name="Doulbeau S."/>
            <person name="Elias M."/>
            <person name="Farnham G."/>
            <person name="Gachon C.M."/>
            <person name="Gschloessl B."/>
            <person name="Heesch S."/>
            <person name="Jabbari K."/>
            <person name="Jubin C."/>
            <person name="Kawai H."/>
            <person name="Kimura K."/>
            <person name="Kloareg B."/>
            <person name="Kupper F.C."/>
            <person name="Lang D."/>
            <person name="Le Bail A."/>
            <person name="Leblanc C."/>
            <person name="Lerouge P."/>
            <person name="Lohr M."/>
            <person name="Lopez P.J."/>
            <person name="Martens C."/>
            <person name="Maumus F."/>
            <person name="Michel G."/>
            <person name="Miranda-Saavedra D."/>
            <person name="Morales J."/>
            <person name="Moreau H."/>
            <person name="Motomura T."/>
            <person name="Nagasato C."/>
            <person name="Napoli C.A."/>
            <person name="Nelson D.R."/>
            <person name="Nyvall-Collen P."/>
            <person name="Peters A.F."/>
            <person name="Pommier C."/>
            <person name="Potin P."/>
            <person name="Poulain J."/>
            <person name="Quesneville H."/>
            <person name="Read B."/>
            <person name="Rensing S.A."/>
            <person name="Ritter A."/>
            <person name="Rousvoal S."/>
            <person name="Samanta M."/>
            <person name="Samson G."/>
            <person name="Schroeder D.C."/>
            <person name="Segurens B."/>
            <person name="Strittmatter M."/>
            <person name="Tonon T."/>
            <person name="Tregear J.W."/>
            <person name="Valentin K."/>
            <person name="von Dassow P."/>
            <person name="Yamagishi T."/>
            <person name="Van de Peer Y."/>
            <person name="Wincker P."/>
        </authorList>
    </citation>
    <scope>NUCLEOTIDE SEQUENCE [LARGE SCALE GENOMIC DNA]</scope>
    <source>
        <strain evidence="12">Ec32 / CCAP1310/4</strain>
    </source>
</reference>
<feature type="binding site" evidence="9">
    <location>
        <position position="85"/>
    </location>
    <ligand>
        <name>S-adenosyl-L-methionine</name>
        <dbReference type="ChEBI" id="CHEBI:59789"/>
    </ligand>
</feature>
<organism evidence="11 12">
    <name type="scientific">Ectocarpus siliculosus</name>
    <name type="common">Brown alga</name>
    <name type="synonym">Conferva siliculosa</name>
    <dbReference type="NCBI Taxonomy" id="2880"/>
    <lineage>
        <taxon>Eukaryota</taxon>
        <taxon>Sar</taxon>
        <taxon>Stramenopiles</taxon>
        <taxon>Ochrophyta</taxon>
        <taxon>PX clade</taxon>
        <taxon>Phaeophyceae</taxon>
        <taxon>Ectocarpales</taxon>
        <taxon>Ectocarpaceae</taxon>
        <taxon>Ectocarpus</taxon>
    </lineage>
</organism>
<dbReference type="HAMAP" id="MF_01084">
    <property type="entry name" value="Diphthine_synth"/>
    <property type="match status" value="1"/>
</dbReference>
<dbReference type="EMBL" id="FN648000">
    <property type="protein sequence ID" value="CBN79828.1"/>
    <property type="molecule type" value="Genomic_DNA"/>
</dbReference>
<sequence>MVLYVIGLGLGDEKDITVRGLEAVRGSAKVVLEHYTSILGVDKTKLEAFYGKDIVLADRNVVESEADSIYATAKDEDVSFLVVGDPLCATTHTDLIIRARELGVKVEVIHNASVMGAVASCGLQLYNFGQTVSIPLWNENWEPDSFYEKIRVNKMNGMHTLCLLDIKVKEPDFAKMARGKVSYLPPRFMSVGTALEQLLEVEARRGEGVYGPDSQCVGLARLGQPTQQIVAGTMSELLGVDFGEPLHSVIINGTTHPLEDELLKWHRVTDSAGTAVEGTTVAAEGGKAAAGVGLGATAAKGDAEAEGGEQDKDIPR</sequence>
<keyword evidence="6" id="KW-0808">Transferase</keyword>
<dbReference type="FunCoup" id="D8LF08">
    <property type="interactions" value="460"/>
</dbReference>
<dbReference type="SUPFAM" id="SSF53790">
    <property type="entry name" value="Tetrapyrrole methylase"/>
    <property type="match status" value="1"/>
</dbReference>
<dbReference type="InterPro" id="IPR014777">
    <property type="entry name" value="4pyrrole_Mease_sub1"/>
</dbReference>
<evidence type="ECO:0000259" key="10">
    <source>
        <dbReference type="Pfam" id="PF00590"/>
    </source>
</evidence>
<comment type="catalytic activity">
    <reaction evidence="8">
        <text>2-[(3S)-amino-3-carboxypropyl]-L-histidyl-[translation elongation factor 2] + 4 S-adenosyl-L-methionine = diphthine methyl ester-[translation elongation factor 2] + 4 S-adenosyl-L-homocysteine + 3 H(+)</text>
        <dbReference type="Rhea" id="RHEA:42652"/>
        <dbReference type="Rhea" id="RHEA-COMP:9749"/>
        <dbReference type="Rhea" id="RHEA-COMP:10173"/>
        <dbReference type="ChEBI" id="CHEBI:15378"/>
        <dbReference type="ChEBI" id="CHEBI:57856"/>
        <dbReference type="ChEBI" id="CHEBI:59789"/>
        <dbReference type="ChEBI" id="CHEBI:73995"/>
        <dbReference type="ChEBI" id="CHEBI:79005"/>
        <dbReference type="EC" id="2.1.1.314"/>
    </reaction>
</comment>
<dbReference type="Gene3D" id="3.40.1010.10">
    <property type="entry name" value="Cobalt-precorrin-4 Transmethylase, Domain 1"/>
    <property type="match status" value="1"/>
</dbReference>
<feature type="binding site" evidence="9">
    <location>
        <position position="222"/>
    </location>
    <ligand>
        <name>S-adenosyl-L-methionine</name>
        <dbReference type="ChEBI" id="CHEBI:59789"/>
    </ligand>
</feature>
<feature type="binding site" evidence="9">
    <location>
        <position position="247"/>
    </location>
    <ligand>
        <name>S-adenosyl-L-methionine</name>
        <dbReference type="ChEBI" id="CHEBI:59789"/>
    </ligand>
</feature>
<dbReference type="PANTHER" id="PTHR10882:SF0">
    <property type="entry name" value="DIPHTHINE METHYL ESTER SYNTHASE"/>
    <property type="match status" value="1"/>
</dbReference>
<evidence type="ECO:0000256" key="9">
    <source>
        <dbReference type="PIRSR" id="PIRSR036432-1"/>
    </source>
</evidence>
<dbReference type="AlphaFoldDB" id="D8LF08"/>
<evidence type="ECO:0000313" key="12">
    <source>
        <dbReference type="Proteomes" id="UP000002630"/>
    </source>
</evidence>
<keyword evidence="7 9" id="KW-0949">S-adenosyl-L-methionine</keyword>
<dbReference type="GO" id="GO:0032259">
    <property type="term" value="P:methylation"/>
    <property type="evidence" value="ECO:0007669"/>
    <property type="project" value="UniProtKB-KW"/>
</dbReference>
<dbReference type="GO" id="GO:0017183">
    <property type="term" value="P:protein histidyl modification to diphthamide"/>
    <property type="evidence" value="ECO:0007669"/>
    <property type="project" value="UniProtKB-UniPathway"/>
</dbReference>
<dbReference type="CDD" id="cd11647">
    <property type="entry name" value="DHP5_DphB"/>
    <property type="match status" value="1"/>
</dbReference>
<feature type="domain" description="Tetrapyrrole methylase" evidence="10">
    <location>
        <begin position="3"/>
        <end position="237"/>
    </location>
</feature>
<dbReference type="GO" id="GO:0141133">
    <property type="term" value="F:diphthine methyl ester synthase activity"/>
    <property type="evidence" value="ECO:0007669"/>
    <property type="project" value="UniProtKB-EC"/>
</dbReference>
<dbReference type="NCBIfam" id="TIGR00522">
    <property type="entry name" value="dph5"/>
    <property type="match status" value="1"/>
</dbReference>
<feature type="binding site" evidence="9">
    <location>
        <begin position="113"/>
        <end position="114"/>
    </location>
    <ligand>
        <name>S-adenosyl-L-methionine</name>
        <dbReference type="ChEBI" id="CHEBI:59789"/>
    </ligand>
</feature>
<dbReference type="FunFam" id="3.40.1010.10:FF:000004">
    <property type="entry name" value="Putative diphthine synthase"/>
    <property type="match status" value="1"/>
</dbReference>
<proteinExistence type="inferred from homology"/>
<dbReference type="UniPathway" id="UPA00559"/>
<dbReference type="eggNOG" id="KOG3123">
    <property type="taxonomic scope" value="Eukaryota"/>
</dbReference>
<dbReference type="OMA" id="HNASIMS"/>
<dbReference type="InterPro" id="IPR014776">
    <property type="entry name" value="4pyrrole_Mease_sub2"/>
</dbReference>
<comment type="similarity">
    <text evidence="3">Belongs to the diphthine synthase family.</text>
</comment>
<dbReference type="InterPro" id="IPR035996">
    <property type="entry name" value="4pyrrol_Methylase_sf"/>
</dbReference>
<feature type="binding site" evidence="9">
    <location>
        <position position="164"/>
    </location>
    <ligand>
        <name>S-adenosyl-L-methionine</name>
        <dbReference type="ChEBI" id="CHEBI:59789"/>
    </ligand>
</feature>
<accession>D8LF08</accession>
<dbReference type="STRING" id="2880.D8LF08"/>
<dbReference type="EC" id="2.1.1.314" evidence="4"/>